<reference evidence="8" key="1">
    <citation type="submission" date="2017-09" db="EMBL/GenBank/DDBJ databases">
        <title>Depth-based differentiation of microbial function through sediment-hosted aquifers and enrichment of novel symbionts in the deep terrestrial subsurface.</title>
        <authorList>
            <person name="Probst A.J."/>
            <person name="Ladd B."/>
            <person name="Jarett J.K."/>
            <person name="Geller-Mcgrath D.E."/>
            <person name="Sieber C.M.K."/>
            <person name="Emerson J.B."/>
            <person name="Anantharaman K."/>
            <person name="Thomas B.C."/>
            <person name="Malmstrom R."/>
            <person name="Stieglmeier M."/>
            <person name="Klingl A."/>
            <person name="Woyke T."/>
            <person name="Ryan C.M."/>
            <person name="Banfield J.F."/>
        </authorList>
    </citation>
    <scope>NUCLEOTIDE SEQUENCE [LARGE SCALE GENOMIC DNA]</scope>
</reference>
<dbReference type="InterPro" id="IPR020939">
    <property type="entry name" value="Ribosomal_bL34_CS"/>
</dbReference>
<evidence type="ECO:0000256" key="3">
    <source>
        <dbReference type="ARBA" id="ARBA00023274"/>
    </source>
</evidence>
<dbReference type="GO" id="GO:0006412">
    <property type="term" value="P:translation"/>
    <property type="evidence" value="ECO:0007669"/>
    <property type="project" value="UniProtKB-UniRule"/>
</dbReference>
<dbReference type="Gene3D" id="1.10.287.3980">
    <property type="match status" value="1"/>
</dbReference>
<keyword evidence="3 5" id="KW-0687">Ribonucleoprotein</keyword>
<name>A0A2H0XGF4_UNCKA</name>
<proteinExistence type="inferred from homology"/>
<dbReference type="Pfam" id="PF00468">
    <property type="entry name" value="Ribosomal_L34"/>
    <property type="match status" value="1"/>
</dbReference>
<sequence length="52" mass="6122">MPKRTWQPKKKKRARKHGFLRRSLTPGGKNVLKRRRAKGRAKLTVKVRKLSS</sequence>
<feature type="region of interest" description="Disordered" evidence="6">
    <location>
        <begin position="1"/>
        <end position="52"/>
    </location>
</feature>
<dbReference type="GO" id="GO:0005840">
    <property type="term" value="C:ribosome"/>
    <property type="evidence" value="ECO:0007669"/>
    <property type="project" value="UniProtKB-KW"/>
</dbReference>
<dbReference type="NCBIfam" id="TIGR01030">
    <property type="entry name" value="rpmH_bact"/>
    <property type="match status" value="1"/>
</dbReference>
<evidence type="ECO:0000256" key="4">
    <source>
        <dbReference type="ARBA" id="ARBA00035177"/>
    </source>
</evidence>
<dbReference type="PANTHER" id="PTHR14503:SF4">
    <property type="entry name" value="LARGE RIBOSOMAL SUBUNIT PROTEIN BL34M"/>
    <property type="match status" value="1"/>
</dbReference>
<evidence type="ECO:0000256" key="1">
    <source>
        <dbReference type="ARBA" id="ARBA00010111"/>
    </source>
</evidence>
<evidence type="ECO:0000256" key="2">
    <source>
        <dbReference type="ARBA" id="ARBA00022980"/>
    </source>
</evidence>
<dbReference type="GO" id="GO:0003735">
    <property type="term" value="F:structural constituent of ribosome"/>
    <property type="evidence" value="ECO:0007669"/>
    <property type="project" value="InterPro"/>
</dbReference>
<evidence type="ECO:0000313" key="7">
    <source>
        <dbReference type="EMBL" id="PIS23229.1"/>
    </source>
</evidence>
<feature type="compositionally biased region" description="Basic residues" evidence="6">
    <location>
        <begin position="1"/>
        <end position="20"/>
    </location>
</feature>
<dbReference type="GO" id="GO:1990904">
    <property type="term" value="C:ribonucleoprotein complex"/>
    <property type="evidence" value="ECO:0007669"/>
    <property type="project" value="UniProtKB-KW"/>
</dbReference>
<dbReference type="PROSITE" id="PS00784">
    <property type="entry name" value="RIBOSOMAL_L34"/>
    <property type="match status" value="1"/>
</dbReference>
<dbReference type="HAMAP" id="MF_00391">
    <property type="entry name" value="Ribosomal_bL34"/>
    <property type="match status" value="1"/>
</dbReference>
<accession>A0A2H0XGF4</accession>
<evidence type="ECO:0000256" key="6">
    <source>
        <dbReference type="SAM" id="MobiDB-lite"/>
    </source>
</evidence>
<dbReference type="AlphaFoldDB" id="A0A2H0XGF4"/>
<dbReference type="PANTHER" id="PTHR14503">
    <property type="entry name" value="MITOCHONDRIAL RIBOSOMAL PROTEIN 34 FAMILY MEMBER"/>
    <property type="match status" value="1"/>
</dbReference>
<dbReference type="InterPro" id="IPR000271">
    <property type="entry name" value="Ribosomal_bL34"/>
</dbReference>
<organism evidence="7 8">
    <name type="scientific">candidate division WWE3 bacterium CG08_land_8_20_14_0_20_40_13</name>
    <dbReference type="NCBI Taxonomy" id="1975084"/>
    <lineage>
        <taxon>Bacteria</taxon>
        <taxon>Katanobacteria</taxon>
    </lineage>
</organism>
<dbReference type="FunFam" id="1.10.287.3980:FF:000001">
    <property type="entry name" value="Mitochondrial ribosomal protein L34"/>
    <property type="match status" value="1"/>
</dbReference>
<keyword evidence="2 5" id="KW-0689">Ribosomal protein</keyword>
<evidence type="ECO:0000256" key="5">
    <source>
        <dbReference type="HAMAP-Rule" id="MF_00391"/>
    </source>
</evidence>
<gene>
    <name evidence="5" type="primary">rpmH</name>
    <name evidence="7" type="ORF">COT49_01225</name>
</gene>
<evidence type="ECO:0000313" key="8">
    <source>
        <dbReference type="Proteomes" id="UP000230340"/>
    </source>
</evidence>
<comment type="similarity">
    <text evidence="1 5">Belongs to the bacterial ribosomal protein bL34 family.</text>
</comment>
<protein>
    <recommendedName>
        <fullName evidence="4 5">Large ribosomal subunit protein bL34</fullName>
    </recommendedName>
</protein>
<feature type="compositionally biased region" description="Basic residues" evidence="6">
    <location>
        <begin position="31"/>
        <end position="52"/>
    </location>
</feature>
<dbReference type="Proteomes" id="UP000230340">
    <property type="component" value="Unassembled WGS sequence"/>
</dbReference>
<dbReference type="EMBL" id="PEYT01000008">
    <property type="protein sequence ID" value="PIS23229.1"/>
    <property type="molecule type" value="Genomic_DNA"/>
</dbReference>
<comment type="caution">
    <text evidence="7">The sequence shown here is derived from an EMBL/GenBank/DDBJ whole genome shotgun (WGS) entry which is preliminary data.</text>
</comment>